<dbReference type="RefSeq" id="WP_247233552.1">
    <property type="nucleotide sequence ID" value="NZ_JALKHS010000011.1"/>
</dbReference>
<dbReference type="SUPFAM" id="SSF53474">
    <property type="entry name" value="alpha/beta-Hydrolases"/>
    <property type="match status" value="1"/>
</dbReference>
<organism evidence="4 5">
    <name type="scientific">Sphingobium agri</name>
    <dbReference type="NCBI Taxonomy" id="2933566"/>
    <lineage>
        <taxon>Bacteria</taxon>
        <taxon>Pseudomonadati</taxon>
        <taxon>Pseudomonadota</taxon>
        <taxon>Alphaproteobacteria</taxon>
        <taxon>Sphingomonadales</taxon>
        <taxon>Sphingomonadaceae</taxon>
        <taxon>Sphingobium</taxon>
    </lineage>
</organism>
<dbReference type="GO" id="GO:0016787">
    <property type="term" value="F:hydrolase activity"/>
    <property type="evidence" value="ECO:0007669"/>
    <property type="project" value="UniProtKB-KW"/>
</dbReference>
<evidence type="ECO:0000313" key="4">
    <source>
        <dbReference type="EMBL" id="MCK0532715.1"/>
    </source>
</evidence>
<keyword evidence="1 4" id="KW-0378">Hydrolase</keyword>
<evidence type="ECO:0000259" key="3">
    <source>
        <dbReference type="Pfam" id="PF01738"/>
    </source>
</evidence>
<dbReference type="EMBL" id="JALKHS010000011">
    <property type="protein sequence ID" value="MCK0532715.1"/>
    <property type="molecule type" value="Genomic_DNA"/>
</dbReference>
<proteinExistence type="predicted"/>
<dbReference type="Proteomes" id="UP001203512">
    <property type="component" value="Unassembled WGS sequence"/>
</dbReference>
<comment type="caution">
    <text evidence="4">The sequence shown here is derived from an EMBL/GenBank/DDBJ whole genome shotgun (WGS) entry which is preliminary data.</text>
</comment>
<sequence length="308" mass="33308">MKRLALITLALAIAAPAAAQMQITPIAKPKLAEIPLYPASKDADNEQWEHYSIHYGQLNMENDIVRNVTRPTITPYLPDPAKATGAGVVVAPGGAFLQLSMVSEGEEIARWLASQGIAAFVLKYRLNESPRDAKAYSKFMGQRMAQATQPGAADKIKEPRATQDALTALAMIRNRAKEFRIDPARLGMIGFSAGAMTALSATLEGQGDARPAFIGYIYGPMTAVTVPADAPPMFAAIAMDDSLFKKQGFAIADAWRNARRPVELHAYERGEHGFGAGRPGTTTTGLLPQFADWMRMHGWLKSSATPTH</sequence>
<name>A0ABT0E051_9SPHN</name>
<feature type="chain" id="PRO_5045287294" evidence="2">
    <location>
        <begin position="20"/>
        <end position="308"/>
    </location>
</feature>
<protein>
    <submittedName>
        <fullName evidence="4">Alpha/beta hydrolase</fullName>
    </submittedName>
</protein>
<evidence type="ECO:0000256" key="1">
    <source>
        <dbReference type="ARBA" id="ARBA00022801"/>
    </source>
</evidence>
<feature type="signal peptide" evidence="2">
    <location>
        <begin position="1"/>
        <end position="19"/>
    </location>
</feature>
<gene>
    <name evidence="4" type="ORF">MU848_14090</name>
</gene>
<dbReference type="InterPro" id="IPR050300">
    <property type="entry name" value="GDXG_lipolytic_enzyme"/>
</dbReference>
<dbReference type="Pfam" id="PF01738">
    <property type="entry name" value="DLH"/>
    <property type="match status" value="1"/>
</dbReference>
<evidence type="ECO:0000256" key="2">
    <source>
        <dbReference type="SAM" id="SignalP"/>
    </source>
</evidence>
<keyword evidence="5" id="KW-1185">Reference proteome</keyword>
<keyword evidence="2" id="KW-0732">Signal</keyword>
<feature type="domain" description="Dienelactone hydrolase" evidence="3">
    <location>
        <begin position="76"/>
        <end position="279"/>
    </location>
</feature>
<evidence type="ECO:0000313" key="5">
    <source>
        <dbReference type="Proteomes" id="UP001203512"/>
    </source>
</evidence>
<accession>A0ABT0E051</accession>
<dbReference type="InterPro" id="IPR029058">
    <property type="entry name" value="AB_hydrolase_fold"/>
</dbReference>
<dbReference type="InterPro" id="IPR002925">
    <property type="entry name" value="Dienelactn_hydro"/>
</dbReference>
<dbReference type="Gene3D" id="3.40.50.1820">
    <property type="entry name" value="alpha/beta hydrolase"/>
    <property type="match status" value="1"/>
</dbReference>
<reference evidence="4 5" key="1">
    <citation type="submission" date="2022-04" db="EMBL/GenBank/DDBJ databases">
        <authorList>
            <person name="Huq M.A."/>
        </authorList>
    </citation>
    <scope>NUCLEOTIDE SEQUENCE [LARGE SCALE GENOMIC DNA]</scope>
    <source>
        <strain evidence="4 5">MAH-33</strain>
    </source>
</reference>
<dbReference type="PANTHER" id="PTHR48081:SF6">
    <property type="entry name" value="PEPTIDASE S9 PROLYL OLIGOPEPTIDASE CATALYTIC DOMAIN-CONTAINING PROTEIN"/>
    <property type="match status" value="1"/>
</dbReference>
<dbReference type="PANTHER" id="PTHR48081">
    <property type="entry name" value="AB HYDROLASE SUPERFAMILY PROTEIN C4A8.06C"/>
    <property type="match status" value="1"/>
</dbReference>